<dbReference type="RefSeq" id="WP_012850860.1">
    <property type="nucleotide sequence ID" value="NC_013510.1"/>
</dbReference>
<dbReference type="HOGENOM" id="CLU_1508969_0_0_11"/>
<dbReference type="Proteomes" id="UP000001918">
    <property type="component" value="Chromosome"/>
</dbReference>
<evidence type="ECO:0008006" key="3">
    <source>
        <dbReference type="Google" id="ProtNLM"/>
    </source>
</evidence>
<evidence type="ECO:0000313" key="2">
    <source>
        <dbReference type="Proteomes" id="UP000001918"/>
    </source>
</evidence>
<dbReference type="OrthoDB" id="4184376at2"/>
<dbReference type="eggNOG" id="ENOG5031TKB">
    <property type="taxonomic scope" value="Bacteria"/>
</dbReference>
<organism evidence="1 2">
    <name type="scientific">Thermomonospora curvata (strain ATCC 19995 / DSM 43183 / JCM 3096 / KCTC 9072 / NBRC 15933 / NCIMB 10081 / Henssen B9)</name>
    <dbReference type="NCBI Taxonomy" id="471852"/>
    <lineage>
        <taxon>Bacteria</taxon>
        <taxon>Bacillati</taxon>
        <taxon>Actinomycetota</taxon>
        <taxon>Actinomycetes</taxon>
        <taxon>Streptosporangiales</taxon>
        <taxon>Thermomonosporaceae</taxon>
        <taxon>Thermomonospora</taxon>
    </lineage>
</organism>
<accession>D1A3F1</accession>
<keyword evidence="2" id="KW-1185">Reference proteome</keyword>
<dbReference type="EMBL" id="CP001738">
    <property type="protein sequence ID" value="ACY96076.1"/>
    <property type="molecule type" value="Genomic_DNA"/>
</dbReference>
<name>D1A3F1_THECD</name>
<gene>
    <name evidence="1" type="ordered locus">Tcur_0479</name>
</gene>
<dbReference type="STRING" id="471852.Tcur_0479"/>
<protein>
    <recommendedName>
        <fullName evidence="3">Knr4/Smi1-like domain-containing protein</fullName>
    </recommendedName>
</protein>
<sequence>MRQQVQRKLEAAMATLATIPDSYMFANFQPGSRDPMPDIPEGLRDLLAITDGFNAGDVAIFSYRELDRNQFYIDDSESIELMGGDRDRWLCFGLNNDFPLIIERTAGTIWWFPETWLEYSFMATRFEQLADSIDDFIDRFLLGEGYLQLIGGQDRWSDFLHEHGFITTE</sequence>
<dbReference type="KEGG" id="tcu:Tcur_0479"/>
<proteinExistence type="predicted"/>
<reference evidence="1 2" key="1">
    <citation type="journal article" date="2011" name="Stand. Genomic Sci.">
        <title>Complete genome sequence of Thermomonospora curvata type strain (B9).</title>
        <authorList>
            <person name="Chertkov O."/>
            <person name="Sikorski J."/>
            <person name="Nolan M."/>
            <person name="Lapidus A."/>
            <person name="Lucas S."/>
            <person name="Del Rio T.G."/>
            <person name="Tice H."/>
            <person name="Cheng J.F."/>
            <person name="Goodwin L."/>
            <person name="Pitluck S."/>
            <person name="Liolios K."/>
            <person name="Ivanova N."/>
            <person name="Mavromatis K."/>
            <person name="Mikhailova N."/>
            <person name="Ovchinnikova G."/>
            <person name="Pati A."/>
            <person name="Chen A."/>
            <person name="Palaniappan K."/>
            <person name="Djao O.D."/>
            <person name="Land M."/>
            <person name="Hauser L."/>
            <person name="Chang Y.J."/>
            <person name="Jeffries C.D."/>
            <person name="Brettin T."/>
            <person name="Han C."/>
            <person name="Detter J.C."/>
            <person name="Rohde M."/>
            <person name="Goker M."/>
            <person name="Woyke T."/>
            <person name="Bristow J."/>
            <person name="Eisen J.A."/>
            <person name="Markowitz V."/>
            <person name="Hugenholtz P."/>
            <person name="Klenk H.P."/>
            <person name="Kyrpides N.C."/>
        </authorList>
    </citation>
    <scope>NUCLEOTIDE SEQUENCE [LARGE SCALE GENOMIC DNA]</scope>
    <source>
        <strain evidence="2">ATCC 19995 / DSM 43183 / JCM 3096 / KCTC 9072 / NBRC 15933 / NCIMB 10081 / Henssen B9</strain>
    </source>
</reference>
<dbReference type="AlphaFoldDB" id="D1A3F1"/>
<evidence type="ECO:0000313" key="1">
    <source>
        <dbReference type="EMBL" id="ACY96076.1"/>
    </source>
</evidence>